<evidence type="ECO:0000259" key="12">
    <source>
        <dbReference type="Pfam" id="PF02709"/>
    </source>
</evidence>
<dbReference type="GO" id="GO:0016020">
    <property type="term" value="C:membrane"/>
    <property type="evidence" value="ECO:0007669"/>
    <property type="project" value="UniProtKB-SubCell"/>
</dbReference>
<evidence type="ECO:0000313" key="14">
    <source>
        <dbReference type="Proteomes" id="UP000887577"/>
    </source>
</evidence>
<evidence type="ECO:0000259" key="13">
    <source>
        <dbReference type="Pfam" id="PF13733"/>
    </source>
</evidence>
<dbReference type="GO" id="GO:0008378">
    <property type="term" value="F:galactosyltransferase activity"/>
    <property type="evidence" value="ECO:0007669"/>
    <property type="project" value="TreeGrafter"/>
</dbReference>
<name>A0A914YGK8_9BILA</name>
<organism evidence="14 15">
    <name type="scientific">Panagrolaimus superbus</name>
    <dbReference type="NCBI Taxonomy" id="310955"/>
    <lineage>
        <taxon>Eukaryota</taxon>
        <taxon>Metazoa</taxon>
        <taxon>Ecdysozoa</taxon>
        <taxon>Nematoda</taxon>
        <taxon>Chromadorea</taxon>
        <taxon>Rhabditida</taxon>
        <taxon>Tylenchina</taxon>
        <taxon>Panagrolaimomorpha</taxon>
        <taxon>Panagrolaimoidea</taxon>
        <taxon>Panagrolaimidae</taxon>
        <taxon>Panagrolaimus</taxon>
    </lineage>
</organism>
<dbReference type="GO" id="GO:0005794">
    <property type="term" value="C:Golgi apparatus"/>
    <property type="evidence" value="ECO:0007669"/>
    <property type="project" value="TreeGrafter"/>
</dbReference>
<evidence type="ECO:0000256" key="9">
    <source>
        <dbReference type="ARBA" id="ARBA00023136"/>
    </source>
</evidence>
<evidence type="ECO:0000256" key="7">
    <source>
        <dbReference type="ARBA" id="ARBA00022968"/>
    </source>
</evidence>
<dbReference type="PANTHER" id="PTHR19300:SF46">
    <property type="entry name" value="BETA-1,4-N-ACETYLGALACTOSAMINYLTRANSFERASE"/>
    <property type="match status" value="1"/>
</dbReference>
<reference evidence="15" key="1">
    <citation type="submission" date="2022-11" db="UniProtKB">
        <authorList>
            <consortium name="WormBaseParasite"/>
        </authorList>
    </citation>
    <scope>IDENTIFICATION</scope>
</reference>
<feature type="domain" description="Galactosyltransferase C-terminal" evidence="12">
    <location>
        <begin position="202"/>
        <end position="267"/>
    </location>
</feature>
<evidence type="ECO:0000256" key="6">
    <source>
        <dbReference type="ARBA" id="ARBA00022692"/>
    </source>
</evidence>
<comment type="function">
    <text evidence="11">Catalyzes the transfer of galactose onto proteins or lipids.</text>
</comment>
<evidence type="ECO:0000256" key="10">
    <source>
        <dbReference type="ARBA" id="ARBA00023180"/>
    </source>
</evidence>
<keyword evidence="10 11" id="KW-0325">Glycoprotein</keyword>
<accession>A0A914YGK8</accession>
<dbReference type="InterPro" id="IPR003859">
    <property type="entry name" value="Galactosyl_T"/>
</dbReference>
<sequence>MNSQISAEELNRLPLPEPIINQNKPLAAELLHQDEEQKNAVLPECPAILNNNGLKGHVGQAGLLIEDLQEDEVADANSEIVPGGQWKPKHCRSKRKVAVVIPYRDRYSHLIRLLNFLFPILQRQLLDFRFIVTEQYGTDLFNKGRIMNAAFRLAEKLQVDCVIFHDVDMFPQDDRTPYDCPEQPRHIGAFVSNLGYHNIFLFRLWYNELVGGVLALTMDDYRSINGYSNLYWAWGGEDDDMGKRLLSQNYTIERPNQEFARFSMLKHGKRKRTAPKLIYKLLETAGSRWEKDGLNDTGKWNIVKLDVKPLYYHLIVDVGKPPKEWQNEK</sequence>
<keyword evidence="11" id="KW-0464">Manganese</keyword>
<keyword evidence="11" id="KW-0479">Metal-binding</keyword>
<evidence type="ECO:0000313" key="15">
    <source>
        <dbReference type="WBParaSite" id="PSU_v2.g18587.t1"/>
    </source>
</evidence>
<keyword evidence="8" id="KW-1133">Transmembrane helix</keyword>
<comment type="cofactor">
    <cofactor evidence="11">
        <name>Mn(2+)</name>
        <dbReference type="ChEBI" id="CHEBI:29035"/>
    </cofactor>
</comment>
<evidence type="ECO:0000256" key="8">
    <source>
        <dbReference type="ARBA" id="ARBA00022989"/>
    </source>
</evidence>
<comment type="pathway">
    <text evidence="2 11">Protein modification; protein glycosylation.</text>
</comment>
<dbReference type="SUPFAM" id="SSF53448">
    <property type="entry name" value="Nucleotide-diphospho-sugar transferases"/>
    <property type="match status" value="1"/>
</dbReference>
<comment type="similarity">
    <text evidence="3 11">Belongs to the glycosyltransferase 7 family.</text>
</comment>
<dbReference type="GO" id="GO:0005975">
    <property type="term" value="P:carbohydrate metabolic process"/>
    <property type="evidence" value="ECO:0007669"/>
    <property type="project" value="InterPro"/>
</dbReference>
<dbReference type="Pfam" id="PF02709">
    <property type="entry name" value="Glyco_transf_7C"/>
    <property type="match status" value="1"/>
</dbReference>
<dbReference type="EC" id="2.4.1.-" evidence="11"/>
<keyword evidence="6" id="KW-0812">Transmembrane</keyword>
<evidence type="ECO:0000256" key="1">
    <source>
        <dbReference type="ARBA" id="ARBA00004606"/>
    </source>
</evidence>
<dbReference type="GO" id="GO:0006688">
    <property type="term" value="P:glycosphingolipid biosynthetic process"/>
    <property type="evidence" value="ECO:0007669"/>
    <property type="project" value="TreeGrafter"/>
</dbReference>
<dbReference type="Pfam" id="PF13733">
    <property type="entry name" value="Glyco_transf_7N"/>
    <property type="match status" value="1"/>
</dbReference>
<evidence type="ECO:0000256" key="3">
    <source>
        <dbReference type="ARBA" id="ARBA00005735"/>
    </source>
</evidence>
<dbReference type="GO" id="GO:0046872">
    <property type="term" value="F:metal ion binding"/>
    <property type="evidence" value="ECO:0007669"/>
    <property type="project" value="UniProtKB-UniRule"/>
</dbReference>
<evidence type="ECO:0000256" key="5">
    <source>
        <dbReference type="ARBA" id="ARBA00022679"/>
    </source>
</evidence>
<dbReference type="InterPro" id="IPR027791">
    <property type="entry name" value="Galactosyl_T_C"/>
</dbReference>
<keyword evidence="14" id="KW-1185">Reference proteome</keyword>
<comment type="subcellular location">
    <subcellularLocation>
        <location evidence="1 11">Membrane</location>
        <topology evidence="1 11">Single-pass type II membrane protein</topology>
    </subcellularLocation>
</comment>
<dbReference type="InterPro" id="IPR027995">
    <property type="entry name" value="Galactosyl_T_N"/>
</dbReference>
<keyword evidence="4 11" id="KW-0328">Glycosyltransferase</keyword>
<dbReference type="PANTHER" id="PTHR19300">
    <property type="entry name" value="BETA-1,4-GALACTOSYLTRANSFERASE"/>
    <property type="match status" value="1"/>
</dbReference>
<evidence type="ECO:0000256" key="11">
    <source>
        <dbReference type="RuleBase" id="RU368121"/>
    </source>
</evidence>
<dbReference type="WBParaSite" id="PSU_v2.g18587.t1">
    <property type="protein sequence ID" value="PSU_v2.g18587.t1"/>
    <property type="gene ID" value="PSU_v2.g18587"/>
</dbReference>
<dbReference type="PRINTS" id="PR02050">
    <property type="entry name" value="B14GALTRFASE"/>
</dbReference>
<evidence type="ECO:0000256" key="4">
    <source>
        <dbReference type="ARBA" id="ARBA00022676"/>
    </source>
</evidence>
<dbReference type="GO" id="GO:0033842">
    <property type="term" value="F:N-acetyl-beta-glucosaminyl-derivative 4-beta-N-acetylgalactosaminyltransferase activity"/>
    <property type="evidence" value="ECO:0007669"/>
    <property type="project" value="TreeGrafter"/>
</dbReference>
<dbReference type="Gene3D" id="3.90.550.10">
    <property type="entry name" value="Spore Coat Polysaccharide Biosynthesis Protein SpsA, Chain A"/>
    <property type="match status" value="1"/>
</dbReference>
<dbReference type="CDD" id="cd00899">
    <property type="entry name" value="b4GalT"/>
    <property type="match status" value="1"/>
</dbReference>
<evidence type="ECO:0000256" key="2">
    <source>
        <dbReference type="ARBA" id="ARBA00004922"/>
    </source>
</evidence>
<proteinExistence type="inferred from homology"/>
<dbReference type="AlphaFoldDB" id="A0A914YGK8"/>
<keyword evidence="7 11" id="KW-0735">Signal-anchor</keyword>
<dbReference type="Proteomes" id="UP000887577">
    <property type="component" value="Unplaced"/>
</dbReference>
<dbReference type="InterPro" id="IPR029044">
    <property type="entry name" value="Nucleotide-diphossugar_trans"/>
</dbReference>
<protein>
    <recommendedName>
        <fullName evidence="11">Beta-1,4-N-acetylgalactosaminyltransferase</fullName>
        <ecNumber evidence="11">2.4.1.-</ecNumber>
    </recommendedName>
    <alternativeName>
        <fullName evidence="11">Beta-4-GalNAcT</fullName>
    </alternativeName>
</protein>
<keyword evidence="5 11" id="KW-0808">Transferase</keyword>
<keyword evidence="9" id="KW-0472">Membrane</keyword>
<feature type="domain" description="Galactosyltransferase N-terminal" evidence="13">
    <location>
        <begin position="65"/>
        <end position="181"/>
    </location>
</feature>